<evidence type="ECO:0000313" key="3">
    <source>
        <dbReference type="Proteomes" id="UP000252731"/>
    </source>
</evidence>
<gene>
    <name evidence="2" type="ORF">DFO70_13110</name>
</gene>
<keyword evidence="1" id="KW-0812">Transmembrane</keyword>
<feature type="transmembrane region" description="Helical" evidence="1">
    <location>
        <begin position="7"/>
        <end position="32"/>
    </location>
</feature>
<proteinExistence type="predicted"/>
<dbReference type="RefSeq" id="WP_113885676.1">
    <property type="nucleotide sequence ID" value="NZ_QNSF01000031.1"/>
</dbReference>
<evidence type="ECO:0000313" key="2">
    <source>
        <dbReference type="EMBL" id="RBP86177.1"/>
    </source>
</evidence>
<organism evidence="2 3">
    <name type="scientific">Cytobacillus firmus</name>
    <name type="common">Bacillus firmus</name>
    <dbReference type="NCBI Taxonomy" id="1399"/>
    <lineage>
        <taxon>Bacteria</taxon>
        <taxon>Bacillati</taxon>
        <taxon>Bacillota</taxon>
        <taxon>Bacilli</taxon>
        <taxon>Bacillales</taxon>
        <taxon>Bacillaceae</taxon>
        <taxon>Cytobacillus</taxon>
    </lineage>
</organism>
<accession>A0A366JI48</accession>
<comment type="caution">
    <text evidence="2">The sequence shown here is derived from an EMBL/GenBank/DDBJ whole genome shotgun (WGS) entry which is preliminary data.</text>
</comment>
<feature type="transmembrane region" description="Helical" evidence="1">
    <location>
        <begin position="44"/>
        <end position="65"/>
    </location>
</feature>
<name>A0A366JI48_CYTFI</name>
<keyword evidence="3" id="KW-1185">Reference proteome</keyword>
<dbReference type="EMBL" id="QNSF01000031">
    <property type="protein sequence ID" value="RBP86177.1"/>
    <property type="molecule type" value="Genomic_DNA"/>
</dbReference>
<sequence length="83" mass="9636">MKTFIIWLLVTIMFTGMGAVCAGIGWIAAWVLDAGLEMNVDYNIFILVAVGIYQLKVPFIIFKLWTKKKEKEWEAEFNQFGKW</sequence>
<keyword evidence="1" id="KW-1133">Transmembrane helix</keyword>
<protein>
    <submittedName>
        <fullName evidence="2">Uncharacterized protein</fullName>
    </submittedName>
</protein>
<keyword evidence="1" id="KW-0472">Membrane</keyword>
<dbReference type="Proteomes" id="UP000252731">
    <property type="component" value="Unassembled WGS sequence"/>
</dbReference>
<reference evidence="2 3" key="1">
    <citation type="submission" date="2018-06" db="EMBL/GenBank/DDBJ databases">
        <title>Freshwater and sediment microbial communities from various areas in North America, analyzing microbe dynamics in response to fracking.</title>
        <authorList>
            <person name="Lamendella R."/>
        </authorList>
    </citation>
    <scope>NUCLEOTIDE SEQUENCE [LARGE SCALE GENOMIC DNA]</scope>
    <source>
        <strain evidence="2 3">14_TX</strain>
    </source>
</reference>
<dbReference type="AlphaFoldDB" id="A0A366JI48"/>
<evidence type="ECO:0000256" key="1">
    <source>
        <dbReference type="SAM" id="Phobius"/>
    </source>
</evidence>